<evidence type="ECO:0000256" key="1">
    <source>
        <dbReference type="SAM" id="Phobius"/>
    </source>
</evidence>
<feature type="transmembrane region" description="Helical" evidence="1">
    <location>
        <begin position="21"/>
        <end position="41"/>
    </location>
</feature>
<comment type="caution">
    <text evidence="2">The sequence shown here is derived from an EMBL/GenBank/DDBJ whole genome shotgun (WGS) entry which is preliminary data.</text>
</comment>
<protein>
    <submittedName>
        <fullName evidence="2">Uncharacterized protein</fullName>
    </submittedName>
</protein>
<evidence type="ECO:0000313" key="2">
    <source>
        <dbReference type="EMBL" id="TWJ32585.1"/>
    </source>
</evidence>
<keyword evidence="1" id="KW-1133">Transmembrane helix</keyword>
<accession>A0A562WR05</accession>
<gene>
    <name evidence="2" type="ORF">JN12_01027</name>
</gene>
<reference evidence="2 3" key="1">
    <citation type="submission" date="2019-07" db="EMBL/GenBank/DDBJ databases">
        <title>Genomic Encyclopedia of Archaeal and Bacterial Type Strains, Phase II (KMG-II): from individual species to whole genera.</title>
        <authorList>
            <person name="Goeker M."/>
        </authorList>
    </citation>
    <scope>NUCLEOTIDE SEQUENCE [LARGE SCALE GENOMIC DNA]</scope>
    <source>
        <strain evidence="2 3">ATCC BAA-1139</strain>
    </source>
</reference>
<evidence type="ECO:0000313" key="3">
    <source>
        <dbReference type="Proteomes" id="UP000319449"/>
    </source>
</evidence>
<dbReference type="EMBL" id="VLLN01000004">
    <property type="protein sequence ID" value="TWJ32585.1"/>
    <property type="molecule type" value="Genomic_DNA"/>
</dbReference>
<dbReference type="Proteomes" id="UP000319449">
    <property type="component" value="Unassembled WGS sequence"/>
</dbReference>
<organism evidence="2 3">
    <name type="scientific">Geobacter argillaceus</name>
    <dbReference type="NCBI Taxonomy" id="345631"/>
    <lineage>
        <taxon>Bacteria</taxon>
        <taxon>Pseudomonadati</taxon>
        <taxon>Thermodesulfobacteriota</taxon>
        <taxon>Desulfuromonadia</taxon>
        <taxon>Geobacterales</taxon>
        <taxon>Geobacteraceae</taxon>
        <taxon>Geobacter</taxon>
    </lineage>
</organism>
<dbReference type="OrthoDB" id="5391217at2"/>
<keyword evidence="1" id="KW-0812">Transmembrane</keyword>
<sequence>MDPQKVIRKPLYLTWQFFLRYWLRLFISFILLPLVLIAALVRFSIEGVFDGIYLLKGTGRAVFEVKDEIFLGEYERLIARIEYEPFLNLLRTGSPEQDNEAHAHLTYRWNDRQGRGFIQSQGTDGSQFIICFGRFVDSNGKSPQGLFVGGGLPYSRYAHETVQMNETGMAYFDSRKWFHLWCNANEGIAGADSPDKLVYPSDWEFLGSRVPFATSQELIIHSRHKAVVDKVPFRIDRYALYRAGEPYLVLAIRITNVGQQPAGYFYVYGDEPWVGDYGTSIGNVGWTKNRLFFYESLIDPQNNSFVGMYDYGNRAINEKKERFSRMANFIEWIGMIRPQLVYVSNKEGKISDESRHIPLDSPDNRVLFLQWGPRLLTPGQSDLLIMAIGMAGHDPKSDIPAKPEINIDWDDLNFVLSSDN</sequence>
<keyword evidence="3" id="KW-1185">Reference proteome</keyword>
<name>A0A562WR05_9BACT</name>
<proteinExistence type="predicted"/>
<keyword evidence="1" id="KW-0472">Membrane</keyword>
<dbReference type="AlphaFoldDB" id="A0A562WR05"/>
<dbReference type="RefSeq" id="WP_145019166.1">
    <property type="nucleotide sequence ID" value="NZ_VLLN01000004.1"/>
</dbReference>